<dbReference type="Pfam" id="PF00149">
    <property type="entry name" value="Metallophos"/>
    <property type="match status" value="1"/>
</dbReference>
<dbReference type="InterPro" id="IPR004843">
    <property type="entry name" value="Calcineurin-like_PHP"/>
</dbReference>
<proteinExistence type="predicted"/>
<dbReference type="PANTHER" id="PTHR34990">
    <property type="entry name" value="UDP-2,3-DIACYLGLUCOSAMINE HYDROLASE-RELATED"/>
    <property type="match status" value="1"/>
</dbReference>
<evidence type="ECO:0000256" key="1">
    <source>
        <dbReference type="ARBA" id="ARBA00022475"/>
    </source>
</evidence>
<evidence type="ECO:0000313" key="8">
    <source>
        <dbReference type="Proteomes" id="UP000199158"/>
    </source>
</evidence>
<name>A0A1H8DP13_9FIRM</name>
<keyword evidence="4" id="KW-0472">Membrane</keyword>
<keyword evidence="1" id="KW-1003">Cell membrane</keyword>
<evidence type="ECO:0000256" key="2">
    <source>
        <dbReference type="ARBA" id="ARBA00022519"/>
    </source>
</evidence>
<dbReference type="InterPro" id="IPR029052">
    <property type="entry name" value="Metallo-depent_PP-like"/>
</dbReference>
<dbReference type="InterPro" id="IPR043461">
    <property type="entry name" value="LpxH-like"/>
</dbReference>
<protein>
    <submittedName>
        <fullName evidence="7">UDP-2,3-diacylglucosamine pyrophosphatase LpxH</fullName>
    </submittedName>
</protein>
<gene>
    <name evidence="7" type="ORF">SAMN05216180_2714</name>
</gene>
<evidence type="ECO:0000256" key="4">
    <source>
        <dbReference type="ARBA" id="ARBA00023136"/>
    </source>
</evidence>
<dbReference type="GO" id="GO:0008758">
    <property type="term" value="F:UDP-2,3-diacylglucosamine hydrolase activity"/>
    <property type="evidence" value="ECO:0007669"/>
    <property type="project" value="TreeGrafter"/>
</dbReference>
<dbReference type="EMBL" id="FOCG01000003">
    <property type="protein sequence ID" value="SEN08895.1"/>
    <property type="molecule type" value="Genomic_DNA"/>
</dbReference>
<dbReference type="SUPFAM" id="SSF56300">
    <property type="entry name" value="Metallo-dependent phosphatases"/>
    <property type="match status" value="1"/>
</dbReference>
<accession>A0A1H8DP13</accession>
<evidence type="ECO:0000313" key="7">
    <source>
        <dbReference type="EMBL" id="SEN08895.1"/>
    </source>
</evidence>
<dbReference type="GO" id="GO:0016020">
    <property type="term" value="C:membrane"/>
    <property type="evidence" value="ECO:0007669"/>
    <property type="project" value="GOC"/>
</dbReference>
<reference evidence="7 8" key="1">
    <citation type="submission" date="2016-10" db="EMBL/GenBank/DDBJ databases">
        <authorList>
            <person name="de Groot N.N."/>
        </authorList>
    </citation>
    <scope>NUCLEOTIDE SEQUENCE [LARGE SCALE GENOMIC DNA]</scope>
    <source>
        <strain evidence="7 8">CGMCC 1.5070</strain>
    </source>
</reference>
<organism evidence="7 8">
    <name type="scientific">Hydrogenoanaerobacterium saccharovorans</name>
    <dbReference type="NCBI Taxonomy" id="474960"/>
    <lineage>
        <taxon>Bacteria</taxon>
        <taxon>Bacillati</taxon>
        <taxon>Bacillota</taxon>
        <taxon>Clostridia</taxon>
        <taxon>Eubacteriales</taxon>
        <taxon>Oscillospiraceae</taxon>
        <taxon>Hydrogenoanaerobacterium</taxon>
    </lineage>
</organism>
<dbReference type="Proteomes" id="UP000199158">
    <property type="component" value="Unassembled WGS sequence"/>
</dbReference>
<dbReference type="OrthoDB" id="9773199at2"/>
<dbReference type="GO" id="GO:0009245">
    <property type="term" value="P:lipid A biosynthetic process"/>
    <property type="evidence" value="ECO:0007669"/>
    <property type="project" value="TreeGrafter"/>
</dbReference>
<evidence type="ECO:0000259" key="6">
    <source>
        <dbReference type="Pfam" id="PF00149"/>
    </source>
</evidence>
<feature type="domain" description="Calcineurin-like phosphoesterase" evidence="6">
    <location>
        <begin position="24"/>
        <end position="231"/>
    </location>
</feature>
<dbReference type="AlphaFoldDB" id="A0A1H8DP13"/>
<dbReference type="RefSeq" id="WP_092756078.1">
    <property type="nucleotide sequence ID" value="NZ_FOCG01000003.1"/>
</dbReference>
<evidence type="ECO:0000256" key="3">
    <source>
        <dbReference type="ARBA" id="ARBA00022723"/>
    </source>
</evidence>
<keyword evidence="2" id="KW-0997">Cell inner membrane</keyword>
<dbReference type="GO" id="GO:0046872">
    <property type="term" value="F:metal ion binding"/>
    <property type="evidence" value="ECO:0007669"/>
    <property type="project" value="UniProtKB-KW"/>
</dbReference>
<sequence>MHTYQRISKLFQSSQQISFDDSSKIIIMSDCHRGDGSWVDNFAKNQNLFFAALDYYNQEKYTYIELGDGDELWENKKLSDIIDVHSNAFWMMSRFYEEGRLYFIYGNHDMVKKNFRLVKDDYKNCYDARQKKCIPLFPGIKIHEGIVLRHAVLDKKIFLLHGHQADFFNYNLWKLSRFLVRYVWKFFESIGVNDPTSAAKNYDKKKAVEIKLTQWSVKQKQMIIAGHTHRPVFPELGEPLYFNDGSCVHPRCITGIEITDGNIMLVKWSYKTRKDGTVFVGREVLAGPIRLKDYFRLMPTEEEFFATGYIN</sequence>
<keyword evidence="3" id="KW-0479">Metal-binding</keyword>
<dbReference type="STRING" id="474960.SAMN05216180_2714"/>
<dbReference type="PANTHER" id="PTHR34990:SF2">
    <property type="entry name" value="BLL8164 PROTEIN"/>
    <property type="match status" value="1"/>
</dbReference>
<keyword evidence="8" id="KW-1185">Reference proteome</keyword>
<keyword evidence="5" id="KW-0464">Manganese</keyword>
<dbReference type="Gene3D" id="3.60.21.10">
    <property type="match status" value="1"/>
</dbReference>
<evidence type="ECO:0000256" key="5">
    <source>
        <dbReference type="ARBA" id="ARBA00023211"/>
    </source>
</evidence>